<gene>
    <name evidence="5" type="ORF">J2Z43_001135</name>
</gene>
<comment type="caution">
    <text evidence="5">The sequence shown here is derived from an EMBL/GenBank/DDBJ whole genome shotgun (WGS) entry which is preliminary data.</text>
</comment>
<dbReference type="InterPro" id="IPR003593">
    <property type="entry name" value="AAA+_ATPase"/>
</dbReference>
<dbReference type="InterPro" id="IPR017871">
    <property type="entry name" value="ABC_transporter-like_CS"/>
</dbReference>
<dbReference type="InterPro" id="IPR051309">
    <property type="entry name" value="ABCF_ATPase"/>
</dbReference>
<dbReference type="Proteomes" id="UP000767291">
    <property type="component" value="Unassembled WGS sequence"/>
</dbReference>
<dbReference type="InterPro" id="IPR003439">
    <property type="entry name" value="ABC_transporter-like_ATP-bd"/>
</dbReference>
<keyword evidence="6" id="KW-1185">Reference proteome</keyword>
<dbReference type="PANTHER" id="PTHR42855:SF2">
    <property type="entry name" value="DRUG RESISTANCE ABC TRANSPORTER,ATP-BINDING PROTEIN"/>
    <property type="match status" value="1"/>
</dbReference>
<dbReference type="Gene3D" id="3.40.50.300">
    <property type="entry name" value="P-loop containing nucleotide triphosphate hydrolases"/>
    <property type="match status" value="3"/>
</dbReference>
<dbReference type="PROSITE" id="PS50893">
    <property type="entry name" value="ABC_TRANSPORTER_2"/>
    <property type="match status" value="2"/>
</dbReference>
<organism evidence="5 6">
    <name type="scientific">Metaclostridioides mangenotii</name>
    <dbReference type="NCBI Taxonomy" id="1540"/>
    <lineage>
        <taxon>Bacteria</taxon>
        <taxon>Bacillati</taxon>
        <taxon>Bacillota</taxon>
        <taxon>Clostridia</taxon>
        <taxon>Peptostreptococcales</taxon>
        <taxon>Peptostreptococcaceae</taxon>
        <taxon>Metaclostridioides</taxon>
    </lineage>
</organism>
<dbReference type="NCBIfam" id="NF043038">
    <property type="entry name" value="ABCF_CplR"/>
    <property type="match status" value="1"/>
</dbReference>
<protein>
    <submittedName>
        <fullName evidence="5">Macrolide transport system ATP-binding/permease protein</fullName>
    </submittedName>
</protein>
<dbReference type="RefSeq" id="WP_209456208.1">
    <property type="nucleotide sequence ID" value="NZ_BAAACS010000013.1"/>
</dbReference>
<evidence type="ECO:0000313" key="6">
    <source>
        <dbReference type="Proteomes" id="UP000767291"/>
    </source>
</evidence>
<evidence type="ECO:0000259" key="4">
    <source>
        <dbReference type="PROSITE" id="PS50893"/>
    </source>
</evidence>
<feature type="domain" description="ABC transporter" evidence="4">
    <location>
        <begin position="3"/>
        <end position="193"/>
    </location>
</feature>
<evidence type="ECO:0000313" key="5">
    <source>
        <dbReference type="EMBL" id="MBP1854745.1"/>
    </source>
</evidence>
<sequence length="550" mass="62607">MLLNINKLKKVYGDRTILNIDTFNVFEGDRIGLVGGNGEGKSTLLKAIIGEVDIDEGSIYLDDSYSYISQLDNNFNACEDSKAKSLLNAPGDFRDTLSGGEKTKLKIAQALKDDKKLIIADEPTANIDTKSIEILEDMFKSFRGAMIIVSHDREFLNKLCNSIAELKCGELKIYPGNYSDYLNQKKLETDREDFEYQSYINEKKRLEKAMLGQKKMSKNIRKTPKRMGNSEARLHKMGGQQQKKKIDNTVKSIQSRIDHLEVKHKPKADREINIIIKEGLEVVGKNVLEAKKLSLKVDDKLLLDETSFKVKRDSKVALIGENGTGKTTLLKEIIKNDNENLRLNPRVVIGYFDQEQRTLDDDKSIIENIKSKSSFDETFIRINLNLFGFSQDDIYKKVGVLSGGEKVKVSLCKIILEDNNLLVLDEPTNYLDIVSIEALEQAIKSTNKTVLIVSHDRDFISNTCDTVLKIMDKKVEEYNSGYEDYLIFEESGKKSCKDKKDLKSDEILILQNKLSFLISKMSIENDEKKKDKLEDEYKSLLENIKDLKSL</sequence>
<accession>A0ABS4E9X6</accession>
<evidence type="ECO:0000256" key="3">
    <source>
        <dbReference type="SAM" id="Coils"/>
    </source>
</evidence>
<dbReference type="Pfam" id="PF00005">
    <property type="entry name" value="ABC_tran"/>
    <property type="match status" value="3"/>
</dbReference>
<dbReference type="CDD" id="cd03221">
    <property type="entry name" value="ABCF_EF-3"/>
    <property type="match status" value="2"/>
</dbReference>
<dbReference type="SUPFAM" id="SSF52540">
    <property type="entry name" value="P-loop containing nucleoside triphosphate hydrolases"/>
    <property type="match status" value="2"/>
</dbReference>
<dbReference type="SMART" id="SM00382">
    <property type="entry name" value="AAA"/>
    <property type="match status" value="2"/>
</dbReference>
<name>A0ABS4E9X6_9FIRM</name>
<reference evidence="5 6" key="1">
    <citation type="submission" date="2021-03" db="EMBL/GenBank/DDBJ databases">
        <title>Genomic Encyclopedia of Type Strains, Phase IV (KMG-IV): sequencing the most valuable type-strain genomes for metagenomic binning, comparative biology and taxonomic classification.</title>
        <authorList>
            <person name="Goeker M."/>
        </authorList>
    </citation>
    <scope>NUCLEOTIDE SEQUENCE [LARGE SCALE GENOMIC DNA]</scope>
    <source>
        <strain evidence="5 6">DSM 1289</strain>
    </source>
</reference>
<dbReference type="PROSITE" id="PS00211">
    <property type="entry name" value="ABC_TRANSPORTER_1"/>
    <property type="match status" value="2"/>
</dbReference>
<keyword evidence="1" id="KW-0547">Nucleotide-binding</keyword>
<dbReference type="InterPro" id="IPR027417">
    <property type="entry name" value="P-loop_NTPase"/>
</dbReference>
<feature type="coiled-coil region" evidence="3">
    <location>
        <begin position="523"/>
        <end position="550"/>
    </location>
</feature>
<dbReference type="NCBIfam" id="NF000355">
    <property type="entry name" value="ribo_prot_ABC_F"/>
    <property type="match status" value="1"/>
</dbReference>
<evidence type="ECO:0000256" key="1">
    <source>
        <dbReference type="ARBA" id="ARBA00022741"/>
    </source>
</evidence>
<evidence type="ECO:0000256" key="2">
    <source>
        <dbReference type="ARBA" id="ARBA00022840"/>
    </source>
</evidence>
<keyword evidence="3" id="KW-0175">Coiled coil</keyword>
<keyword evidence="2 5" id="KW-0067">ATP-binding</keyword>
<dbReference type="PANTHER" id="PTHR42855">
    <property type="entry name" value="ABC TRANSPORTER ATP-BINDING SUBUNIT"/>
    <property type="match status" value="1"/>
</dbReference>
<feature type="domain" description="ABC transporter" evidence="4">
    <location>
        <begin position="288"/>
        <end position="497"/>
    </location>
</feature>
<dbReference type="GO" id="GO:0005524">
    <property type="term" value="F:ATP binding"/>
    <property type="evidence" value="ECO:0007669"/>
    <property type="project" value="UniProtKB-KW"/>
</dbReference>
<proteinExistence type="predicted"/>
<dbReference type="EMBL" id="JAGGJX010000001">
    <property type="protein sequence ID" value="MBP1854745.1"/>
    <property type="molecule type" value="Genomic_DNA"/>
</dbReference>